<dbReference type="Pfam" id="PF04392">
    <property type="entry name" value="ABC_sub_bind"/>
    <property type="match status" value="1"/>
</dbReference>
<evidence type="ECO:0000313" key="2">
    <source>
        <dbReference type="EMBL" id="TCK59503.1"/>
    </source>
</evidence>
<evidence type="ECO:0000313" key="3">
    <source>
        <dbReference type="Proteomes" id="UP000294614"/>
    </source>
</evidence>
<protein>
    <submittedName>
        <fullName evidence="2">Putative ABC transport system substrate-binding protein</fullName>
    </submittedName>
</protein>
<dbReference type="PANTHER" id="PTHR35271">
    <property type="entry name" value="ABC TRANSPORTER, SUBSTRATE-BINDING LIPOPROTEIN-RELATED"/>
    <property type="match status" value="1"/>
</dbReference>
<organism evidence="2 3">
    <name type="scientific">Seleniivibrio woodruffii</name>
    <dbReference type="NCBI Taxonomy" id="1078050"/>
    <lineage>
        <taxon>Bacteria</taxon>
        <taxon>Pseudomonadati</taxon>
        <taxon>Deferribacterota</taxon>
        <taxon>Deferribacteres</taxon>
        <taxon>Deferribacterales</taxon>
        <taxon>Geovibrionaceae</taxon>
        <taxon>Seleniivibrio</taxon>
    </lineage>
</organism>
<feature type="chain" id="PRO_5020879478" evidence="1">
    <location>
        <begin position="19"/>
        <end position="321"/>
    </location>
</feature>
<dbReference type="OrthoDB" id="9776955at2"/>
<reference evidence="2 3" key="1">
    <citation type="submission" date="2019-03" db="EMBL/GenBank/DDBJ databases">
        <title>Genomic Encyclopedia of Type Strains, Phase IV (KMG-IV): sequencing the most valuable type-strain genomes for metagenomic binning, comparative biology and taxonomic classification.</title>
        <authorList>
            <person name="Goeker M."/>
        </authorList>
    </citation>
    <scope>NUCLEOTIDE SEQUENCE [LARGE SCALE GENOMIC DNA]</scope>
    <source>
        <strain evidence="2 3">DSM 24984</strain>
    </source>
</reference>
<evidence type="ECO:0000256" key="1">
    <source>
        <dbReference type="SAM" id="SignalP"/>
    </source>
</evidence>
<keyword evidence="3" id="KW-1185">Reference proteome</keyword>
<dbReference type="Proteomes" id="UP000294614">
    <property type="component" value="Unassembled WGS sequence"/>
</dbReference>
<name>A0A4R1K6V1_9BACT</name>
<dbReference type="InterPro" id="IPR028082">
    <property type="entry name" value="Peripla_BP_I"/>
</dbReference>
<gene>
    <name evidence="2" type="ORF">C8D98_2437</name>
</gene>
<dbReference type="InterPro" id="IPR007487">
    <property type="entry name" value="ABC_transpt-TYRBP-like"/>
</dbReference>
<dbReference type="AlphaFoldDB" id="A0A4R1K6V1"/>
<accession>A0A4R1K6V1</accession>
<dbReference type="EMBL" id="SMGG01000006">
    <property type="protein sequence ID" value="TCK59503.1"/>
    <property type="molecule type" value="Genomic_DNA"/>
</dbReference>
<dbReference type="RefSeq" id="WP_132874410.1">
    <property type="nucleotide sequence ID" value="NZ_JAJUHT010000008.1"/>
</dbReference>
<dbReference type="CDD" id="cd06325">
    <property type="entry name" value="PBP1_ABC_unchar_transporter"/>
    <property type="match status" value="1"/>
</dbReference>
<dbReference type="Gene3D" id="3.40.50.2300">
    <property type="match status" value="2"/>
</dbReference>
<proteinExistence type="predicted"/>
<keyword evidence="1" id="KW-0732">Signal</keyword>
<sequence>MKKIMAVLLTFACFSAFAADAPKKVGISQIVAHPALDAVQKGIIDAVEKCGMKNGKDVVFDVQLANGNMVTAGQIADKFVGDKKDLVVGIATPTALALASTFTKSSPKTPVIFSAVTDPVGAKLVKDIKKPGGNITGVSDMLPIDTQFQLIFDLGYKPKAVGIIYNAGEQNSRSQLELTRKAAAARKVKLVERAIASTADISAAANGLVGLVGAIFITTDNTVVSAMESVLKVAEANKIPVVMSDTDSVKRGALAAYGFDYYKHGLQTGNMVCRVLKGAKPAVTPVEFQKDLELVINEKAAAKIGAKIPSALLKKADEVIK</sequence>
<feature type="signal peptide" evidence="1">
    <location>
        <begin position="1"/>
        <end position="18"/>
    </location>
</feature>
<comment type="caution">
    <text evidence="2">The sequence shown here is derived from an EMBL/GenBank/DDBJ whole genome shotgun (WGS) entry which is preliminary data.</text>
</comment>
<dbReference type="SUPFAM" id="SSF53822">
    <property type="entry name" value="Periplasmic binding protein-like I"/>
    <property type="match status" value="1"/>
</dbReference>
<dbReference type="PANTHER" id="PTHR35271:SF1">
    <property type="entry name" value="ABC TRANSPORTER, SUBSTRATE-BINDING LIPOPROTEIN"/>
    <property type="match status" value="1"/>
</dbReference>